<keyword evidence="17" id="KW-0966">Cell projection</keyword>
<dbReference type="InterPro" id="IPR006182">
    <property type="entry name" value="FliF_N_dom"/>
</dbReference>
<keyword evidence="9 14" id="KW-0472">Membrane</keyword>
<dbReference type="GO" id="GO:0005886">
    <property type="term" value="C:plasma membrane"/>
    <property type="evidence" value="ECO:0007669"/>
    <property type="project" value="UniProtKB-SubCell"/>
</dbReference>
<feature type="region of interest" description="Disordered" evidence="13">
    <location>
        <begin position="286"/>
        <end position="359"/>
    </location>
</feature>
<dbReference type="Pfam" id="PF01514">
    <property type="entry name" value="YscJ_FliF"/>
    <property type="match status" value="1"/>
</dbReference>
<comment type="function">
    <text evidence="1 12">The M ring may be actively involved in energy transduction.</text>
</comment>
<dbReference type="Gene3D" id="3.30.300.30">
    <property type="match status" value="1"/>
</dbReference>
<comment type="caution">
    <text evidence="17">The sequence shown here is derived from an EMBL/GenBank/DDBJ whole genome shotgun (WGS) entry which is preliminary data.</text>
</comment>
<feature type="compositionally biased region" description="Polar residues" evidence="13">
    <location>
        <begin position="1"/>
        <end position="19"/>
    </location>
</feature>
<sequence>MSKGPSTAQSKQEQTSAAVETQPGLLEQLRKRPLIPLLLGGAAAIAIVTALLLWASAPTYRVLFSNLGEADGGRIITELEQRGVPYRFAAGGQALLVPEDQVHSLRLRLAEQGLPRGGNVGFEVLDNQAFGVSQFKEQVNFQRGLESQLAASIEALGPVSQARVHLALARPSVFVRDHQPAKASVVLTLQSGRALGEGAVDAIVHLVSSSVPELAAEDVTVVDQRGQLLSRTAADGSNLDGTQLDYIQEVERSYRQRIEHILTPLLGATNLRAQVAAQIDFASREETAERYAPNQGDNEAAVRSAQTSTSFAGSEQAARGVPGALSNTPPGAAPSPINYPEGEGDDEAGTGDERPDSLQRDDVINYELDRNVIHTQHQRGRVERLSVAVVVNYRESVDEEGNSVQLPLDDEQLQHINRLVRQAVGYSEARGDAIEVVNSPFTETRETVVEQEWWESSDIQQLILQLGRYLLAFLAALILYFSLLRPLVKRYSESRQPAVEAPAPAATPGFSATVGDFDDSGSDQDTGQAVYDEPGGRRRKPSGYEQNLADLKEMAAEEPAIVAMIVRNWIAKYE</sequence>
<keyword evidence="17" id="KW-0282">Flagellum</keyword>
<comment type="similarity">
    <text evidence="4 12">Belongs to the FliF family.</text>
</comment>
<dbReference type="OrthoDB" id="8554211at2"/>
<evidence type="ECO:0000256" key="2">
    <source>
        <dbReference type="ARBA" id="ARBA00004117"/>
    </source>
</evidence>
<feature type="compositionally biased region" description="Polar residues" evidence="13">
    <location>
        <begin position="304"/>
        <end position="313"/>
    </location>
</feature>
<proteinExistence type="inferred from homology"/>
<reference evidence="17 18" key="1">
    <citation type="submission" date="2019-08" db="EMBL/GenBank/DDBJ databases">
        <title>Parahaliea maris sp. nov., isolated from the surface seawater.</title>
        <authorList>
            <person name="Liu Y."/>
        </authorList>
    </citation>
    <scope>NUCLEOTIDE SEQUENCE [LARGE SCALE GENOMIC DNA]</scope>
    <source>
        <strain evidence="17 18">S2-26</strain>
    </source>
</reference>
<dbReference type="PRINTS" id="PR01009">
    <property type="entry name" value="FLGMRINGFLIF"/>
</dbReference>
<keyword evidence="17" id="KW-0969">Cilium</keyword>
<protein>
    <recommendedName>
        <fullName evidence="5 12">Flagellar M-ring protein</fullName>
    </recommendedName>
</protein>
<evidence type="ECO:0000256" key="1">
    <source>
        <dbReference type="ARBA" id="ARBA00003820"/>
    </source>
</evidence>
<dbReference type="GO" id="GO:0071973">
    <property type="term" value="P:bacterial-type flagellum-dependent cell motility"/>
    <property type="evidence" value="ECO:0007669"/>
    <property type="project" value="InterPro"/>
</dbReference>
<feature type="domain" description="Flagellar M-ring C-terminal" evidence="16">
    <location>
        <begin position="262"/>
        <end position="441"/>
    </location>
</feature>
<evidence type="ECO:0000313" key="17">
    <source>
        <dbReference type="EMBL" id="TXS94790.1"/>
    </source>
</evidence>
<dbReference type="AlphaFoldDB" id="A0A5C9A4Y7"/>
<keyword evidence="18" id="KW-1185">Reference proteome</keyword>
<evidence type="ECO:0000313" key="18">
    <source>
        <dbReference type="Proteomes" id="UP000321933"/>
    </source>
</evidence>
<evidence type="ECO:0000256" key="3">
    <source>
        <dbReference type="ARBA" id="ARBA00004651"/>
    </source>
</evidence>
<keyword evidence="7 14" id="KW-0812">Transmembrane</keyword>
<evidence type="ECO:0000256" key="11">
    <source>
        <dbReference type="ARBA" id="ARBA00025936"/>
    </source>
</evidence>
<evidence type="ECO:0000259" key="16">
    <source>
        <dbReference type="Pfam" id="PF08345"/>
    </source>
</evidence>
<feature type="transmembrane region" description="Helical" evidence="14">
    <location>
        <begin position="34"/>
        <end position="55"/>
    </location>
</feature>
<evidence type="ECO:0000256" key="13">
    <source>
        <dbReference type="SAM" id="MobiDB-lite"/>
    </source>
</evidence>
<feature type="region of interest" description="Disordered" evidence="13">
    <location>
        <begin position="497"/>
        <end position="542"/>
    </location>
</feature>
<evidence type="ECO:0000256" key="4">
    <source>
        <dbReference type="ARBA" id="ARBA00007971"/>
    </source>
</evidence>
<dbReference type="Proteomes" id="UP000321933">
    <property type="component" value="Unassembled WGS sequence"/>
</dbReference>
<organism evidence="17 18">
    <name type="scientific">Parahaliea aestuarii</name>
    <dbReference type="NCBI Taxonomy" id="1852021"/>
    <lineage>
        <taxon>Bacteria</taxon>
        <taxon>Pseudomonadati</taxon>
        <taxon>Pseudomonadota</taxon>
        <taxon>Gammaproteobacteria</taxon>
        <taxon>Cellvibrionales</taxon>
        <taxon>Halieaceae</taxon>
        <taxon>Parahaliea</taxon>
    </lineage>
</organism>
<keyword evidence="8 14" id="KW-1133">Transmembrane helix</keyword>
<feature type="region of interest" description="Disordered" evidence="13">
    <location>
        <begin position="1"/>
        <end position="21"/>
    </location>
</feature>
<comment type="subunit">
    <text evidence="11">The basal body constitutes a major portion of the flagellar organelle and consists of four rings (L,P,S, and M) mounted on a central rod. The M ring is integral to the inner membrane of the cell and may be connected to the flagellar rod via the S ring. The S (supramembrane ring) lies just distal to the M ring. The L and P rings lie in the outer membrane and the periplasmic space, respectively.</text>
</comment>
<feature type="compositionally biased region" description="Low complexity" evidence="13">
    <location>
        <begin position="497"/>
        <end position="508"/>
    </location>
</feature>
<dbReference type="GO" id="GO:0003774">
    <property type="term" value="F:cytoskeletal motor activity"/>
    <property type="evidence" value="ECO:0007669"/>
    <property type="project" value="InterPro"/>
</dbReference>
<keyword evidence="6" id="KW-1003">Cell membrane</keyword>
<gene>
    <name evidence="17" type="primary">fliF</name>
    <name evidence="17" type="ORF">FVW59_02450</name>
</gene>
<dbReference type="InterPro" id="IPR013556">
    <property type="entry name" value="Flag_M-ring_C"/>
</dbReference>
<evidence type="ECO:0000256" key="7">
    <source>
        <dbReference type="ARBA" id="ARBA00022692"/>
    </source>
</evidence>
<evidence type="ECO:0000259" key="15">
    <source>
        <dbReference type="Pfam" id="PF01514"/>
    </source>
</evidence>
<comment type="subcellular location">
    <subcellularLocation>
        <location evidence="2 12">Bacterial flagellum basal body</location>
    </subcellularLocation>
    <subcellularLocation>
        <location evidence="3">Cell membrane</location>
        <topology evidence="3">Multi-pass membrane protein</topology>
    </subcellularLocation>
</comment>
<evidence type="ECO:0000256" key="5">
    <source>
        <dbReference type="ARBA" id="ARBA00017949"/>
    </source>
</evidence>
<evidence type="ECO:0000256" key="6">
    <source>
        <dbReference type="ARBA" id="ARBA00022475"/>
    </source>
</evidence>
<dbReference type="InterPro" id="IPR043427">
    <property type="entry name" value="YscJ/FliF"/>
</dbReference>
<dbReference type="PANTHER" id="PTHR30046:SF0">
    <property type="entry name" value="FLAGELLAR M-RING PROTEIN"/>
    <property type="match status" value="1"/>
</dbReference>
<keyword evidence="10 12" id="KW-0975">Bacterial flagellum</keyword>
<dbReference type="InterPro" id="IPR045851">
    <property type="entry name" value="AMP-bd_C_sf"/>
</dbReference>
<dbReference type="RefSeq" id="WP_148062631.1">
    <property type="nucleotide sequence ID" value="NZ_VRYZ01000001.1"/>
</dbReference>
<feature type="transmembrane region" description="Helical" evidence="14">
    <location>
        <begin position="469"/>
        <end position="488"/>
    </location>
</feature>
<dbReference type="InterPro" id="IPR000067">
    <property type="entry name" value="FlgMring_FliF"/>
</dbReference>
<dbReference type="NCBIfam" id="TIGR00206">
    <property type="entry name" value="fliF"/>
    <property type="match status" value="1"/>
</dbReference>
<evidence type="ECO:0000256" key="8">
    <source>
        <dbReference type="ARBA" id="ARBA00022989"/>
    </source>
</evidence>
<evidence type="ECO:0000256" key="10">
    <source>
        <dbReference type="ARBA" id="ARBA00023143"/>
    </source>
</evidence>
<dbReference type="GO" id="GO:0009431">
    <property type="term" value="C:bacterial-type flagellum basal body, MS ring"/>
    <property type="evidence" value="ECO:0007669"/>
    <property type="project" value="InterPro"/>
</dbReference>
<accession>A0A5C9A4Y7</accession>
<name>A0A5C9A4Y7_9GAMM</name>
<evidence type="ECO:0000256" key="9">
    <source>
        <dbReference type="ARBA" id="ARBA00023136"/>
    </source>
</evidence>
<evidence type="ECO:0000256" key="14">
    <source>
        <dbReference type="SAM" id="Phobius"/>
    </source>
</evidence>
<evidence type="ECO:0000256" key="12">
    <source>
        <dbReference type="PIRNR" id="PIRNR004862"/>
    </source>
</evidence>
<dbReference type="PIRSF" id="PIRSF004862">
    <property type="entry name" value="FliF"/>
    <property type="match status" value="1"/>
</dbReference>
<dbReference type="PANTHER" id="PTHR30046">
    <property type="entry name" value="FLAGELLAR M-RING PROTEIN"/>
    <property type="match status" value="1"/>
</dbReference>
<dbReference type="Pfam" id="PF08345">
    <property type="entry name" value="YscJ_FliF_C"/>
    <property type="match status" value="1"/>
</dbReference>
<feature type="domain" description="Flagellar M-ring N-terminal" evidence="15">
    <location>
        <begin position="56"/>
        <end position="230"/>
    </location>
</feature>
<dbReference type="EMBL" id="VRYZ01000001">
    <property type="protein sequence ID" value="TXS94790.1"/>
    <property type="molecule type" value="Genomic_DNA"/>
</dbReference>